<evidence type="ECO:0000313" key="6">
    <source>
        <dbReference type="EMBL" id="RUT40352.1"/>
    </source>
</evidence>
<evidence type="ECO:0000313" key="7">
    <source>
        <dbReference type="Proteomes" id="UP000279446"/>
    </source>
</evidence>
<evidence type="ECO:0000256" key="3">
    <source>
        <dbReference type="ARBA" id="ARBA00023315"/>
    </source>
</evidence>
<dbReference type="EC" id="2.3.1.39" evidence="1"/>
<dbReference type="InterPro" id="IPR050858">
    <property type="entry name" value="Mal-CoA-ACP_Trans/PKS_FabD"/>
</dbReference>
<keyword evidence="7" id="KW-1185">Reference proteome</keyword>
<dbReference type="Gene3D" id="3.40.366.10">
    <property type="entry name" value="Malonyl-Coenzyme A Acyl Carrier Protein, domain 2"/>
    <property type="match status" value="1"/>
</dbReference>
<dbReference type="AlphaFoldDB" id="A0A3S1DA39"/>
<evidence type="ECO:0000256" key="1">
    <source>
        <dbReference type="ARBA" id="ARBA00013258"/>
    </source>
</evidence>
<feature type="domain" description="Malonyl-CoA:ACP transacylase (MAT)" evidence="5">
    <location>
        <begin position="7"/>
        <end position="315"/>
    </location>
</feature>
<dbReference type="Pfam" id="PF00698">
    <property type="entry name" value="Acyl_transf_1"/>
    <property type="match status" value="1"/>
</dbReference>
<dbReference type="PANTHER" id="PTHR42681:SF1">
    <property type="entry name" value="MALONYL-COA-ACYL CARRIER PROTEIN TRANSACYLASE, MITOCHONDRIAL"/>
    <property type="match status" value="1"/>
</dbReference>
<dbReference type="InterPro" id="IPR016036">
    <property type="entry name" value="Malonyl_transacylase_ACP-bd"/>
</dbReference>
<dbReference type="SUPFAM" id="SSF55048">
    <property type="entry name" value="Probable ACP-binding domain of malonyl-CoA ACP transacylase"/>
    <property type="match status" value="1"/>
</dbReference>
<comment type="catalytic activity">
    <reaction evidence="4">
        <text>holo-[ACP] + malonyl-CoA = malonyl-[ACP] + CoA</text>
        <dbReference type="Rhea" id="RHEA:41792"/>
        <dbReference type="Rhea" id="RHEA-COMP:9623"/>
        <dbReference type="Rhea" id="RHEA-COMP:9685"/>
        <dbReference type="ChEBI" id="CHEBI:57287"/>
        <dbReference type="ChEBI" id="CHEBI:57384"/>
        <dbReference type="ChEBI" id="CHEBI:64479"/>
        <dbReference type="ChEBI" id="CHEBI:78449"/>
        <dbReference type="EC" id="2.3.1.39"/>
    </reaction>
</comment>
<dbReference type="InterPro" id="IPR014043">
    <property type="entry name" value="Acyl_transferase_dom"/>
</dbReference>
<dbReference type="InterPro" id="IPR001227">
    <property type="entry name" value="Ac_transferase_dom_sf"/>
</dbReference>
<accession>A0A3S1DA39</accession>
<comment type="caution">
    <text evidence="6">The sequence shown here is derived from an EMBL/GenBank/DDBJ whole genome shotgun (WGS) entry which is preliminary data.</text>
</comment>
<evidence type="ECO:0000256" key="2">
    <source>
        <dbReference type="ARBA" id="ARBA00022679"/>
    </source>
</evidence>
<dbReference type="GO" id="GO:0006633">
    <property type="term" value="P:fatty acid biosynthetic process"/>
    <property type="evidence" value="ECO:0007669"/>
    <property type="project" value="TreeGrafter"/>
</dbReference>
<evidence type="ECO:0000259" key="5">
    <source>
        <dbReference type="SMART" id="SM00827"/>
    </source>
</evidence>
<protein>
    <recommendedName>
        <fullName evidence="1">[acyl-carrier-protein] S-malonyltransferase</fullName>
        <ecNumber evidence="1">2.3.1.39</ecNumber>
    </recommendedName>
</protein>
<dbReference type="GO" id="GO:0004314">
    <property type="term" value="F:[acyl-carrier-protein] S-malonyltransferase activity"/>
    <property type="evidence" value="ECO:0007669"/>
    <property type="project" value="UniProtKB-EC"/>
</dbReference>
<dbReference type="SMART" id="SM00827">
    <property type="entry name" value="PKS_AT"/>
    <property type="match status" value="1"/>
</dbReference>
<dbReference type="EMBL" id="RZNY01000037">
    <property type="protein sequence ID" value="RUT40352.1"/>
    <property type="molecule type" value="Genomic_DNA"/>
</dbReference>
<dbReference type="SUPFAM" id="SSF52151">
    <property type="entry name" value="FabD/lysophospholipase-like"/>
    <property type="match status" value="1"/>
</dbReference>
<name>A0A3S1DA39_9BACL</name>
<gene>
    <name evidence="6" type="primary">fabD</name>
    <name evidence="6" type="ORF">EJP82_25035</name>
</gene>
<dbReference type="InterPro" id="IPR016035">
    <property type="entry name" value="Acyl_Trfase/lysoPLipase"/>
</dbReference>
<dbReference type="GO" id="GO:0005829">
    <property type="term" value="C:cytosol"/>
    <property type="evidence" value="ECO:0007669"/>
    <property type="project" value="TreeGrafter"/>
</dbReference>
<keyword evidence="3 6" id="KW-0012">Acyltransferase</keyword>
<reference evidence="6 7" key="1">
    <citation type="submission" date="2018-12" db="EMBL/GenBank/DDBJ databases">
        <authorList>
            <person name="Sun L."/>
            <person name="Chen Z."/>
        </authorList>
    </citation>
    <scope>NUCLEOTIDE SEQUENCE [LARGE SCALE GENOMIC DNA]</scope>
    <source>
        <strain evidence="6 7">DSM 15890</strain>
    </source>
</reference>
<dbReference type="PANTHER" id="PTHR42681">
    <property type="entry name" value="MALONYL-COA-ACYL CARRIER PROTEIN TRANSACYLASE, MITOCHONDRIAL"/>
    <property type="match status" value="1"/>
</dbReference>
<keyword evidence="2 6" id="KW-0808">Transferase</keyword>
<dbReference type="NCBIfam" id="TIGR00128">
    <property type="entry name" value="fabD"/>
    <property type="match status" value="1"/>
</dbReference>
<dbReference type="Proteomes" id="UP000279446">
    <property type="component" value="Unassembled WGS sequence"/>
</dbReference>
<dbReference type="RefSeq" id="WP_127194791.1">
    <property type="nucleotide sequence ID" value="NZ_RZNY01000037.1"/>
</dbReference>
<dbReference type="InterPro" id="IPR004410">
    <property type="entry name" value="Malonyl_CoA-ACP_transAc_FabD"/>
</dbReference>
<proteinExistence type="predicted"/>
<organism evidence="6 7">
    <name type="scientific">Paenibacillus anaericanus</name>
    <dbReference type="NCBI Taxonomy" id="170367"/>
    <lineage>
        <taxon>Bacteria</taxon>
        <taxon>Bacillati</taxon>
        <taxon>Bacillota</taxon>
        <taxon>Bacilli</taxon>
        <taxon>Bacillales</taxon>
        <taxon>Paenibacillaceae</taxon>
        <taxon>Paenibacillus</taxon>
    </lineage>
</organism>
<dbReference type="Gene3D" id="3.30.70.250">
    <property type="entry name" value="Malonyl-CoA ACP transacylase, ACP-binding"/>
    <property type="match status" value="1"/>
</dbReference>
<sequence>MKRLAVLFPGQGSQYNGMMRENYDLYPIVRQTFEEASDTLGYDMATLCFDGEEERLAQSEVTQPALLTVGLASFRLFVQETQIQPTAAAGHSLGEYTALTCAGVLRFADALQLVRERGRLMLEASTSGLGRMAAVSGIHADKIIRIVERIENGSKRPTIACFNSSQQIVLSGTIEAMTTVEELLSAEGVKMSSLKVSGAFHSPHMATAADKFEDLLSRCLFGKFDFPVISNIEAKPYGMETEDIIQNLKRQMTEPVHWRQTMACLLNRSIDAAVELAPRKTLTRLFKADYPSFPAYSLEDQADREIVFSSSFKAEYGYSHRDMLAQYLATAVSIRNRCMDDQAYKEYVVAPYRQIENLLLSLERDNAEPSIDQLHKALTVLKNIVLAKGAAEEEYPYPRIEMERMLSR</sequence>
<evidence type="ECO:0000256" key="4">
    <source>
        <dbReference type="ARBA" id="ARBA00048462"/>
    </source>
</evidence>
<dbReference type="OrthoDB" id="9805460at2"/>